<reference evidence="3" key="1">
    <citation type="journal article" date="2010" name="Nat. Biotechnol.">
        <title>Draft genome sequence of the oilseed species Ricinus communis.</title>
        <authorList>
            <person name="Chan A.P."/>
            <person name="Crabtree J."/>
            <person name="Zhao Q."/>
            <person name="Lorenzi H."/>
            <person name="Orvis J."/>
            <person name="Puiu D."/>
            <person name="Melake-Berhan A."/>
            <person name="Jones K.M."/>
            <person name="Redman J."/>
            <person name="Chen G."/>
            <person name="Cahoon E.B."/>
            <person name="Gedil M."/>
            <person name="Stanke M."/>
            <person name="Haas B.J."/>
            <person name="Wortman J.R."/>
            <person name="Fraser-Liggett C.M."/>
            <person name="Ravel J."/>
            <person name="Rabinowicz P.D."/>
        </authorList>
    </citation>
    <scope>NUCLEOTIDE SEQUENCE [LARGE SCALE GENOMIC DNA]</scope>
    <source>
        <strain evidence="3">cv. Hale</strain>
    </source>
</reference>
<dbReference type="Proteomes" id="UP000008311">
    <property type="component" value="Unassembled WGS sequence"/>
</dbReference>
<dbReference type="PANTHER" id="PTHR15852">
    <property type="entry name" value="PLASTID TRANSCRIPTIONALLY ACTIVE PROTEIN"/>
    <property type="match status" value="1"/>
</dbReference>
<evidence type="ECO:0000313" key="3">
    <source>
        <dbReference type="Proteomes" id="UP000008311"/>
    </source>
</evidence>
<dbReference type="InParanoid" id="B9SKI7"/>
<dbReference type="AlphaFoldDB" id="B9SKI7"/>
<feature type="region of interest" description="Disordered" evidence="1">
    <location>
        <begin position="20"/>
        <end position="41"/>
    </location>
</feature>
<dbReference type="EMBL" id="EQ974002">
    <property type="protein sequence ID" value="EEF35908.1"/>
    <property type="molecule type" value="Genomic_DNA"/>
</dbReference>
<evidence type="ECO:0000256" key="1">
    <source>
        <dbReference type="SAM" id="MobiDB-lite"/>
    </source>
</evidence>
<organism evidence="2 3">
    <name type="scientific">Ricinus communis</name>
    <name type="common">Castor bean</name>
    <dbReference type="NCBI Taxonomy" id="3988"/>
    <lineage>
        <taxon>Eukaryota</taxon>
        <taxon>Viridiplantae</taxon>
        <taxon>Streptophyta</taxon>
        <taxon>Embryophyta</taxon>
        <taxon>Tracheophyta</taxon>
        <taxon>Spermatophyta</taxon>
        <taxon>Magnoliopsida</taxon>
        <taxon>eudicotyledons</taxon>
        <taxon>Gunneridae</taxon>
        <taxon>Pentapetalae</taxon>
        <taxon>rosids</taxon>
        <taxon>fabids</taxon>
        <taxon>Malpighiales</taxon>
        <taxon>Euphorbiaceae</taxon>
        <taxon>Acalyphoideae</taxon>
        <taxon>Acalypheae</taxon>
        <taxon>Ricinus</taxon>
    </lineage>
</organism>
<dbReference type="InterPro" id="IPR036410">
    <property type="entry name" value="HSP_DnaJ_Cys-rich_dom_sf"/>
</dbReference>
<gene>
    <name evidence="2" type="ORF">RCOM_0659070</name>
</gene>
<feature type="compositionally biased region" description="Low complexity" evidence="1">
    <location>
        <begin position="24"/>
        <end position="41"/>
    </location>
</feature>
<sequence>MGGMSAALVTLLRLEPEPNNYVKSSPTATNTNTNPITTNPSSPFLSLSKPSWIVRTESNVRKEIRKKPHPQCVVCHGTGRVDCHLCSGLGRTNFIHLAMLPKGEWPKWCRTCGGSGLSYCSRCLGTGEYRYIMGFHFMEQRDNPHPPHSPS</sequence>
<proteinExistence type="predicted"/>
<accession>B9SKI7</accession>
<dbReference type="PANTHER" id="PTHR15852:SF54">
    <property type="entry name" value="PROTEIN SSUH2 HOMOLOG"/>
    <property type="match status" value="1"/>
</dbReference>
<protein>
    <submittedName>
        <fullName evidence="2">Uncharacterized protein</fullName>
    </submittedName>
</protein>
<dbReference type="eggNOG" id="ENOG502S2XS">
    <property type="taxonomic scope" value="Eukaryota"/>
</dbReference>
<name>B9SKI7_RICCO</name>
<keyword evidence="3" id="KW-1185">Reference proteome</keyword>
<dbReference type="SUPFAM" id="SSF57938">
    <property type="entry name" value="DnaJ/Hsp40 cysteine-rich domain"/>
    <property type="match status" value="1"/>
</dbReference>
<evidence type="ECO:0000313" key="2">
    <source>
        <dbReference type="EMBL" id="EEF35908.1"/>
    </source>
</evidence>